<keyword evidence="2" id="KW-1133">Transmembrane helix</keyword>
<dbReference type="InterPro" id="IPR019934">
    <property type="entry name" value="CHP03545"/>
</dbReference>
<proteinExistence type="predicted"/>
<keyword evidence="2" id="KW-0472">Membrane</keyword>
<protein>
    <submittedName>
        <fullName evidence="3">TIGR03545 family protein</fullName>
    </submittedName>
</protein>
<dbReference type="RefSeq" id="WP_344800415.1">
    <property type="nucleotide sequence ID" value="NZ_BAABBN010000015.1"/>
</dbReference>
<accession>A0ABP7NBU5</accession>
<feature type="transmembrane region" description="Helical" evidence="2">
    <location>
        <begin position="7"/>
        <end position="24"/>
    </location>
</feature>
<dbReference type="Proteomes" id="UP001501565">
    <property type="component" value="Unassembled WGS sequence"/>
</dbReference>
<sequence>MKGMIRWSGLGVAAVLVILAYFVIEPLLKFVIEQAGTRALSTKVSLHEVSVDWAKPSLALTGLEVADKKQPMRNQLEVDEISVSIDAFEALSGHLISDQAKLKGIQFNTERTTSGEIGDIVTLDNVDDKVTESAGEALSLPGLDLPDIDELVKKENSLTYQRYQALKQYVDANKEAFKQRIDALKDEKKIDDYKARFKEIKSAKGFMGKLKMVSKAKDLKEDIDGDLKEAKQLRKDFDKTVAEIKRRVAELKDSPKQEADHLLHKVGVEGGTDQVAQMLFGPELKGYLKQLKEMTSGMGEAKASEPEEVVVERGKGIFVRFDQERPQPLVWFKKAEVSGDFSGLGVPFGFNGTASDITDQQKLTDKPTSLDLKLLNDQVKSADLAVSVDLRKQSIIALETNMQGYQVDKLPLSGDFELSKGLADIVAKIKTQDEQLSGTVNMDMSAVSLTSTGDMFEKYPSAKDALASISNIDADATLSGSLDQPGVAIKSNLDDVLSSVLNKALEGQLATYKAEVTERLDAMLQDELSDADTIKADYLGMSGDIDGTKKLLNDLLGGL</sequence>
<keyword evidence="2" id="KW-0812">Transmembrane</keyword>
<comment type="caution">
    <text evidence="3">The sequence shown here is derived from an EMBL/GenBank/DDBJ whole genome shotgun (WGS) entry which is preliminary data.</text>
</comment>
<gene>
    <name evidence="3" type="ORF">GCM10022277_39960</name>
</gene>
<dbReference type="EMBL" id="BAABBN010000015">
    <property type="protein sequence ID" value="GAA3939980.1"/>
    <property type="molecule type" value="Genomic_DNA"/>
</dbReference>
<evidence type="ECO:0000313" key="4">
    <source>
        <dbReference type="Proteomes" id="UP001501565"/>
    </source>
</evidence>
<evidence type="ECO:0000256" key="2">
    <source>
        <dbReference type="SAM" id="Phobius"/>
    </source>
</evidence>
<evidence type="ECO:0000313" key="3">
    <source>
        <dbReference type="EMBL" id="GAA3939980.1"/>
    </source>
</evidence>
<dbReference type="NCBIfam" id="TIGR03545">
    <property type="entry name" value="TIGR03545 family protein"/>
    <property type="match status" value="1"/>
</dbReference>
<name>A0ABP7NBU5_9GAMM</name>
<keyword evidence="1" id="KW-0175">Coiled coil</keyword>
<evidence type="ECO:0000256" key="1">
    <source>
        <dbReference type="SAM" id="Coils"/>
    </source>
</evidence>
<organism evidence="3 4">
    <name type="scientific">Litoribacillus peritrichatus</name>
    <dbReference type="NCBI Taxonomy" id="718191"/>
    <lineage>
        <taxon>Bacteria</taxon>
        <taxon>Pseudomonadati</taxon>
        <taxon>Pseudomonadota</taxon>
        <taxon>Gammaproteobacteria</taxon>
        <taxon>Oceanospirillales</taxon>
        <taxon>Oceanospirillaceae</taxon>
        <taxon>Litoribacillus</taxon>
    </lineage>
</organism>
<feature type="coiled-coil region" evidence="1">
    <location>
        <begin position="216"/>
        <end position="254"/>
    </location>
</feature>
<keyword evidence="4" id="KW-1185">Reference proteome</keyword>
<reference evidence="4" key="1">
    <citation type="journal article" date="2019" name="Int. J. Syst. Evol. Microbiol.">
        <title>The Global Catalogue of Microorganisms (GCM) 10K type strain sequencing project: providing services to taxonomists for standard genome sequencing and annotation.</title>
        <authorList>
            <consortium name="The Broad Institute Genomics Platform"/>
            <consortium name="The Broad Institute Genome Sequencing Center for Infectious Disease"/>
            <person name="Wu L."/>
            <person name="Ma J."/>
        </authorList>
    </citation>
    <scope>NUCLEOTIDE SEQUENCE [LARGE SCALE GENOMIC DNA]</scope>
    <source>
        <strain evidence="4">JCM 17551</strain>
    </source>
</reference>